<dbReference type="NCBIfam" id="NF001273">
    <property type="entry name" value="PRK00230.1"/>
    <property type="match status" value="1"/>
</dbReference>
<evidence type="ECO:0000259" key="8">
    <source>
        <dbReference type="SMART" id="SM00934"/>
    </source>
</evidence>
<evidence type="ECO:0000256" key="4">
    <source>
        <dbReference type="ARBA" id="ARBA00022793"/>
    </source>
</evidence>
<dbReference type="NCBIfam" id="TIGR01740">
    <property type="entry name" value="pyrF"/>
    <property type="match status" value="1"/>
</dbReference>
<dbReference type="AlphaFoldDB" id="A0A382MR52"/>
<dbReference type="GO" id="GO:0044205">
    <property type="term" value="P:'de novo' UMP biosynthetic process"/>
    <property type="evidence" value="ECO:0007669"/>
    <property type="project" value="UniProtKB-UniPathway"/>
</dbReference>
<name>A0A382MR52_9ZZZZ</name>
<evidence type="ECO:0000256" key="1">
    <source>
        <dbReference type="ARBA" id="ARBA00004861"/>
    </source>
</evidence>
<accession>A0A382MR52</accession>
<keyword evidence="4" id="KW-0210">Decarboxylase</keyword>
<dbReference type="InterPro" id="IPR013785">
    <property type="entry name" value="Aldolase_TIM"/>
</dbReference>
<dbReference type="Pfam" id="PF00215">
    <property type="entry name" value="OMPdecase"/>
    <property type="match status" value="1"/>
</dbReference>
<dbReference type="CDD" id="cd04725">
    <property type="entry name" value="OMP_decarboxylase_like"/>
    <property type="match status" value="1"/>
</dbReference>
<dbReference type="EC" id="4.1.1.23" evidence="2"/>
<dbReference type="SUPFAM" id="SSF51366">
    <property type="entry name" value="Ribulose-phoshate binding barrel"/>
    <property type="match status" value="1"/>
</dbReference>
<evidence type="ECO:0000313" key="9">
    <source>
        <dbReference type="EMBL" id="SVC51070.1"/>
    </source>
</evidence>
<dbReference type="UniPathway" id="UPA00070">
    <property type="reaction ID" value="UER00120"/>
</dbReference>
<dbReference type="InterPro" id="IPR001754">
    <property type="entry name" value="OMPdeCOase_dom"/>
</dbReference>
<gene>
    <name evidence="9" type="ORF">METZ01_LOCUS303924</name>
</gene>
<proteinExistence type="predicted"/>
<evidence type="ECO:0000256" key="3">
    <source>
        <dbReference type="ARBA" id="ARBA00021923"/>
    </source>
</evidence>
<protein>
    <recommendedName>
        <fullName evidence="3">Orotidine 5'-phosphate decarboxylase</fullName>
        <ecNumber evidence="2">4.1.1.23</ecNumber>
    </recommendedName>
    <alternativeName>
        <fullName evidence="7">OMP decarboxylase</fullName>
    </alternativeName>
</protein>
<dbReference type="EMBL" id="UINC01095187">
    <property type="protein sequence ID" value="SVC51070.1"/>
    <property type="molecule type" value="Genomic_DNA"/>
</dbReference>
<dbReference type="GO" id="GO:0005829">
    <property type="term" value="C:cytosol"/>
    <property type="evidence" value="ECO:0007669"/>
    <property type="project" value="TreeGrafter"/>
</dbReference>
<dbReference type="PANTHER" id="PTHR32119:SF2">
    <property type="entry name" value="OROTIDINE 5'-PHOSPHATE DECARBOXYLASE"/>
    <property type="match status" value="1"/>
</dbReference>
<dbReference type="SMART" id="SM00934">
    <property type="entry name" value="OMPdecase"/>
    <property type="match status" value="1"/>
</dbReference>
<dbReference type="PANTHER" id="PTHR32119">
    <property type="entry name" value="OROTIDINE 5'-PHOSPHATE DECARBOXYLASE"/>
    <property type="match status" value="1"/>
</dbReference>
<dbReference type="InterPro" id="IPR014732">
    <property type="entry name" value="OMPdecase"/>
</dbReference>
<keyword evidence="6" id="KW-0456">Lyase</keyword>
<sequence>VDTGRDALDLADSLRDLAGGFKIGSRLFTNEGPALVRTLVEQGNRVFLDLKYHDIPSVVGSALRAASALGVWMATIHTAGGVAMMRAAKESAGDKGTLVVGVTVLTSFSQTALETIGVQRPLEDQVDVMAKLAAEAEIDGVVASPLELPRLRKQRGSDFIIVTPGIRKHAHHDDQNRTLSAQEAIQAGASYLVVGRPIIEAKDPRKAAEVICEEMVST</sequence>
<evidence type="ECO:0000256" key="6">
    <source>
        <dbReference type="ARBA" id="ARBA00023239"/>
    </source>
</evidence>
<dbReference type="InterPro" id="IPR011060">
    <property type="entry name" value="RibuloseP-bd_barrel"/>
</dbReference>
<keyword evidence="5" id="KW-0665">Pyrimidine biosynthesis</keyword>
<organism evidence="9">
    <name type="scientific">marine metagenome</name>
    <dbReference type="NCBI Taxonomy" id="408172"/>
    <lineage>
        <taxon>unclassified sequences</taxon>
        <taxon>metagenomes</taxon>
        <taxon>ecological metagenomes</taxon>
    </lineage>
</organism>
<feature type="domain" description="Orotidine 5'-phosphate decarboxylase" evidence="8">
    <location>
        <begin position="1"/>
        <end position="211"/>
    </location>
</feature>
<feature type="non-terminal residue" evidence="9">
    <location>
        <position position="1"/>
    </location>
</feature>
<dbReference type="Gene3D" id="3.20.20.70">
    <property type="entry name" value="Aldolase class I"/>
    <property type="match status" value="1"/>
</dbReference>
<evidence type="ECO:0000256" key="5">
    <source>
        <dbReference type="ARBA" id="ARBA00022975"/>
    </source>
</evidence>
<evidence type="ECO:0000256" key="2">
    <source>
        <dbReference type="ARBA" id="ARBA00012321"/>
    </source>
</evidence>
<dbReference type="GO" id="GO:0006207">
    <property type="term" value="P:'de novo' pyrimidine nucleobase biosynthetic process"/>
    <property type="evidence" value="ECO:0007669"/>
    <property type="project" value="InterPro"/>
</dbReference>
<evidence type="ECO:0000256" key="7">
    <source>
        <dbReference type="ARBA" id="ARBA00033428"/>
    </source>
</evidence>
<comment type="pathway">
    <text evidence="1">Pyrimidine metabolism; UMP biosynthesis via de novo pathway; UMP from orotate: step 2/2.</text>
</comment>
<dbReference type="GO" id="GO:0004590">
    <property type="term" value="F:orotidine-5'-phosphate decarboxylase activity"/>
    <property type="evidence" value="ECO:0007669"/>
    <property type="project" value="UniProtKB-EC"/>
</dbReference>
<reference evidence="9" key="1">
    <citation type="submission" date="2018-05" db="EMBL/GenBank/DDBJ databases">
        <authorList>
            <person name="Lanie J.A."/>
            <person name="Ng W.-L."/>
            <person name="Kazmierczak K.M."/>
            <person name="Andrzejewski T.M."/>
            <person name="Davidsen T.M."/>
            <person name="Wayne K.J."/>
            <person name="Tettelin H."/>
            <person name="Glass J.I."/>
            <person name="Rusch D."/>
            <person name="Podicherti R."/>
            <person name="Tsui H.-C.T."/>
            <person name="Winkler M.E."/>
        </authorList>
    </citation>
    <scope>NUCLEOTIDE SEQUENCE</scope>
</reference>